<dbReference type="Gene3D" id="3.30.450.40">
    <property type="match status" value="1"/>
</dbReference>
<keyword evidence="3" id="KW-0597">Phosphoprotein</keyword>
<dbReference type="EMBL" id="LGFO01000195">
    <property type="protein sequence ID" value="KUK35985.1"/>
    <property type="molecule type" value="Genomic_DNA"/>
</dbReference>
<dbReference type="Pfam" id="PF08448">
    <property type="entry name" value="PAS_4"/>
    <property type="match status" value="1"/>
</dbReference>
<evidence type="ECO:0000256" key="1">
    <source>
        <dbReference type="ARBA" id="ARBA00000085"/>
    </source>
</evidence>
<protein>
    <recommendedName>
        <fullName evidence="2">histidine kinase</fullName>
        <ecNumber evidence="2">2.7.13.3</ecNumber>
    </recommendedName>
</protein>
<dbReference type="SUPFAM" id="SSF55785">
    <property type="entry name" value="PYP-like sensor domain (PAS domain)"/>
    <property type="match status" value="1"/>
</dbReference>
<evidence type="ECO:0000259" key="7">
    <source>
        <dbReference type="PROSITE" id="PS50109"/>
    </source>
</evidence>
<dbReference type="Gene3D" id="3.30.565.10">
    <property type="entry name" value="Histidine kinase-like ATPase, C-terminal domain"/>
    <property type="match status" value="1"/>
</dbReference>
<comment type="catalytic activity">
    <reaction evidence="1">
        <text>ATP + protein L-histidine = ADP + protein N-phospho-L-histidine.</text>
        <dbReference type="EC" id="2.7.13.3"/>
    </reaction>
</comment>
<evidence type="ECO:0000256" key="4">
    <source>
        <dbReference type="ARBA" id="ARBA00022777"/>
    </source>
</evidence>
<dbReference type="CDD" id="cd00130">
    <property type="entry name" value="PAS"/>
    <property type="match status" value="1"/>
</dbReference>
<dbReference type="InterPro" id="IPR003018">
    <property type="entry name" value="GAF"/>
</dbReference>
<dbReference type="NCBIfam" id="TIGR00229">
    <property type="entry name" value="sensory_box"/>
    <property type="match status" value="1"/>
</dbReference>
<dbReference type="PANTHER" id="PTHR43065">
    <property type="entry name" value="SENSOR HISTIDINE KINASE"/>
    <property type="match status" value="1"/>
</dbReference>
<feature type="domain" description="PAS" evidence="8">
    <location>
        <begin position="202"/>
        <end position="247"/>
    </location>
</feature>
<dbReference type="SUPFAM" id="SSF47384">
    <property type="entry name" value="Homodimeric domain of signal transducing histidine kinase"/>
    <property type="match status" value="1"/>
</dbReference>
<dbReference type="InterPro" id="IPR013656">
    <property type="entry name" value="PAS_4"/>
</dbReference>
<feature type="domain" description="Histidine kinase" evidence="7">
    <location>
        <begin position="335"/>
        <end position="548"/>
    </location>
</feature>
<dbReference type="CDD" id="cd00082">
    <property type="entry name" value="HisKA"/>
    <property type="match status" value="1"/>
</dbReference>
<dbReference type="PRINTS" id="PR00344">
    <property type="entry name" value="BCTRLSENSOR"/>
</dbReference>
<dbReference type="GO" id="GO:0000155">
    <property type="term" value="F:phosphorelay sensor kinase activity"/>
    <property type="evidence" value="ECO:0007669"/>
    <property type="project" value="InterPro"/>
</dbReference>
<keyword evidence="4 9" id="KW-0418">Kinase</keyword>
<evidence type="ECO:0000259" key="8">
    <source>
        <dbReference type="PROSITE" id="PS50112"/>
    </source>
</evidence>
<dbReference type="InterPro" id="IPR003661">
    <property type="entry name" value="HisK_dim/P_dom"/>
</dbReference>
<dbReference type="Pfam" id="PF00512">
    <property type="entry name" value="HisKA"/>
    <property type="match status" value="1"/>
</dbReference>
<dbReference type="PANTHER" id="PTHR43065:SF42">
    <property type="entry name" value="TWO-COMPONENT SENSOR PPRA"/>
    <property type="match status" value="1"/>
</dbReference>
<gene>
    <name evidence="9" type="ORF">XD66_1308</name>
</gene>
<evidence type="ECO:0000313" key="9">
    <source>
        <dbReference type="EMBL" id="KUK35985.1"/>
    </source>
</evidence>
<evidence type="ECO:0000256" key="3">
    <source>
        <dbReference type="ARBA" id="ARBA00022553"/>
    </source>
</evidence>
<dbReference type="InterPro" id="IPR035965">
    <property type="entry name" value="PAS-like_dom_sf"/>
</dbReference>
<dbReference type="PROSITE" id="PS50112">
    <property type="entry name" value="PAS"/>
    <property type="match status" value="1"/>
</dbReference>
<accession>A0A101FFB5</accession>
<evidence type="ECO:0000256" key="5">
    <source>
        <dbReference type="ARBA" id="ARBA00023012"/>
    </source>
</evidence>
<evidence type="ECO:0000256" key="6">
    <source>
        <dbReference type="SAM" id="MobiDB-lite"/>
    </source>
</evidence>
<dbReference type="SUPFAM" id="SSF55874">
    <property type="entry name" value="ATPase domain of HSP90 chaperone/DNA topoisomerase II/histidine kinase"/>
    <property type="match status" value="1"/>
</dbReference>
<dbReference type="PATRIC" id="fig|85874.4.peg.790"/>
<dbReference type="AlphaFoldDB" id="A0A101FFB5"/>
<dbReference type="Proteomes" id="UP000053326">
    <property type="component" value="Unassembled WGS sequence"/>
</dbReference>
<dbReference type="Pfam" id="PF02518">
    <property type="entry name" value="HATPase_c"/>
    <property type="match status" value="1"/>
</dbReference>
<comment type="caution">
    <text evidence="9">The sequence shown here is derived from an EMBL/GenBank/DDBJ whole genome shotgun (WGS) entry which is preliminary data.</text>
</comment>
<dbReference type="SUPFAM" id="SSF55781">
    <property type="entry name" value="GAF domain-like"/>
    <property type="match status" value="1"/>
</dbReference>
<dbReference type="InterPro" id="IPR005467">
    <property type="entry name" value="His_kinase_dom"/>
</dbReference>
<sequence length="566" mass="63034">MPEQKAQLIEKLTGVYASKRSYYTELKEKIAEISKRNSQLEIINELAQEFNISLPKDCLDNTAKKIFDRAGQIFYLKRIIILTLKGGRLFASYCHPLDERCRRGKEISRSVGKTLWESITGERQLVWFRDSGSEDDYLTGLGLEVAVISPLITQNKIYGLFIVGSDRQTTYDPLDLAFLQQLANQLAIYLQDGALFAEVNRAKSEWEATFKAVRDSIVLLDRELQILRVNLAALQFCGLPEDEILGKKYCDIFCTVKGNCSDCSIKEALETGETATTQRQLEDGRVLEMYAYPAFQQIRDLGVVVYLKDITERLKMQVQLLQAARLAALGEMAAGVAHELNTPLAVIIGDAQLLMRGLPETDRRYKILEDIKACGLRCKRIVRGLLTFSRQEQYVFEPLSLNSVVDEALKLVSYHIETDNIEMVLDLSEDLPPIEGNAQQLEQVIVNLLLNAKQSFEKKTEGRRIVVQTGFDEERNQVFVKVIDNGKGVPQQIITKIFDPFFTSKGGGGTGLGLSVSLGIVQKHGGTIAVESEPGKGSTFTVYLPPSPSDGGSENGGGRKETADGE</sequence>
<dbReference type="Pfam" id="PF13185">
    <property type="entry name" value="GAF_2"/>
    <property type="match status" value="1"/>
</dbReference>
<dbReference type="Gene3D" id="1.10.287.130">
    <property type="match status" value="1"/>
</dbReference>
<dbReference type="InterPro" id="IPR000014">
    <property type="entry name" value="PAS"/>
</dbReference>
<dbReference type="Gene3D" id="3.30.450.20">
    <property type="entry name" value="PAS domain"/>
    <property type="match status" value="1"/>
</dbReference>
<dbReference type="InterPro" id="IPR029016">
    <property type="entry name" value="GAF-like_dom_sf"/>
</dbReference>
<keyword evidence="4 9" id="KW-0808">Transferase</keyword>
<dbReference type="InterPro" id="IPR003594">
    <property type="entry name" value="HATPase_dom"/>
</dbReference>
<dbReference type="PROSITE" id="PS50109">
    <property type="entry name" value="HIS_KIN"/>
    <property type="match status" value="1"/>
</dbReference>
<dbReference type="InterPro" id="IPR004358">
    <property type="entry name" value="Sig_transdc_His_kin-like_C"/>
</dbReference>
<dbReference type="EC" id="2.7.13.3" evidence="2"/>
<evidence type="ECO:0000256" key="2">
    <source>
        <dbReference type="ARBA" id="ARBA00012438"/>
    </source>
</evidence>
<feature type="region of interest" description="Disordered" evidence="6">
    <location>
        <begin position="533"/>
        <end position="566"/>
    </location>
</feature>
<keyword evidence="5" id="KW-0902">Two-component regulatory system</keyword>
<dbReference type="SMART" id="SM00387">
    <property type="entry name" value="HATPase_c"/>
    <property type="match status" value="1"/>
</dbReference>
<name>A0A101FFB5_9THEO</name>
<dbReference type="InterPro" id="IPR036890">
    <property type="entry name" value="HATPase_C_sf"/>
</dbReference>
<evidence type="ECO:0000313" key="10">
    <source>
        <dbReference type="Proteomes" id="UP000053326"/>
    </source>
</evidence>
<dbReference type="InterPro" id="IPR036097">
    <property type="entry name" value="HisK_dim/P_sf"/>
</dbReference>
<proteinExistence type="predicted"/>
<dbReference type="SMART" id="SM00388">
    <property type="entry name" value="HisKA"/>
    <property type="match status" value="1"/>
</dbReference>
<feature type="compositionally biased region" description="Basic and acidic residues" evidence="6">
    <location>
        <begin position="557"/>
        <end position="566"/>
    </location>
</feature>
<organism evidence="9 10">
    <name type="scientific">Thermacetogenium phaeum</name>
    <dbReference type="NCBI Taxonomy" id="85874"/>
    <lineage>
        <taxon>Bacteria</taxon>
        <taxon>Bacillati</taxon>
        <taxon>Bacillota</taxon>
        <taxon>Clostridia</taxon>
        <taxon>Thermoanaerobacterales</taxon>
        <taxon>Thermoanaerobacteraceae</taxon>
        <taxon>Thermacetogenium</taxon>
    </lineage>
</organism>
<reference evidence="10" key="1">
    <citation type="journal article" date="2015" name="MBio">
        <title>Genome-Resolved Metagenomic Analysis Reveals Roles for Candidate Phyla and Other Microbial Community Members in Biogeochemical Transformations in Oil Reservoirs.</title>
        <authorList>
            <person name="Hu P."/>
            <person name="Tom L."/>
            <person name="Singh A."/>
            <person name="Thomas B.C."/>
            <person name="Baker B.J."/>
            <person name="Piceno Y.M."/>
            <person name="Andersen G.L."/>
            <person name="Banfield J.F."/>
        </authorList>
    </citation>
    <scope>NUCLEOTIDE SEQUENCE [LARGE SCALE GENOMIC DNA]</scope>
</reference>